<evidence type="ECO:0000259" key="7">
    <source>
        <dbReference type="Pfam" id="PF21447"/>
    </source>
</evidence>
<comment type="catalytic activity">
    <reaction evidence="5">
        <text>[phosphate](n) + H2O = [phosphate](n-1) + phosphate + H(+)</text>
        <dbReference type="Rhea" id="RHEA:21528"/>
        <dbReference type="Rhea" id="RHEA-COMP:9859"/>
        <dbReference type="Rhea" id="RHEA-COMP:14279"/>
        <dbReference type="ChEBI" id="CHEBI:15377"/>
        <dbReference type="ChEBI" id="CHEBI:15378"/>
        <dbReference type="ChEBI" id="CHEBI:16838"/>
        <dbReference type="ChEBI" id="CHEBI:43474"/>
        <dbReference type="EC" id="3.6.1.11"/>
    </reaction>
</comment>
<evidence type="ECO:0000256" key="2">
    <source>
        <dbReference type="ARBA" id="ARBA00012451"/>
    </source>
</evidence>
<dbReference type="InterPro" id="IPR030673">
    <property type="entry name" value="PyroPPase_GppA_Ppx"/>
</dbReference>
<gene>
    <name evidence="8" type="primary">ppx</name>
    <name evidence="8" type="ORF">KS407_13630</name>
</gene>
<evidence type="ECO:0000256" key="4">
    <source>
        <dbReference type="ARBA" id="ARBA00022801"/>
    </source>
</evidence>
<dbReference type="Proteomes" id="UP000790580">
    <property type="component" value="Unassembled WGS sequence"/>
</dbReference>
<comment type="caution">
    <text evidence="8">The sequence shown here is derived from an EMBL/GenBank/DDBJ whole genome shotgun (WGS) entry which is preliminary data.</text>
</comment>
<dbReference type="Pfam" id="PF21447">
    <property type="entry name" value="Ppx-GppA_III"/>
    <property type="match status" value="1"/>
</dbReference>
<dbReference type="PANTHER" id="PTHR30005">
    <property type="entry name" value="EXOPOLYPHOSPHATASE"/>
    <property type="match status" value="1"/>
</dbReference>
<dbReference type="Gene3D" id="3.30.420.150">
    <property type="entry name" value="Exopolyphosphatase. Domain 2"/>
    <property type="match status" value="1"/>
</dbReference>
<protein>
    <recommendedName>
        <fullName evidence="3">Exopolyphosphatase</fullName>
        <ecNumber evidence="2">3.6.1.11</ecNumber>
    </recommendedName>
</protein>
<dbReference type="InterPro" id="IPR043129">
    <property type="entry name" value="ATPase_NBD"/>
</dbReference>
<evidence type="ECO:0000313" key="9">
    <source>
        <dbReference type="Proteomes" id="UP000790580"/>
    </source>
</evidence>
<dbReference type="GO" id="GO:0004309">
    <property type="term" value="F:exopolyphosphatase activity"/>
    <property type="evidence" value="ECO:0007669"/>
    <property type="project" value="UniProtKB-EC"/>
</dbReference>
<dbReference type="NCBIfam" id="TIGR03706">
    <property type="entry name" value="exo_poly_only"/>
    <property type="match status" value="1"/>
</dbReference>
<dbReference type="InterPro" id="IPR003695">
    <property type="entry name" value="Ppx_GppA_N"/>
</dbReference>
<feature type="domain" description="Ppx/GppA phosphatase C-terminal" evidence="7">
    <location>
        <begin position="317"/>
        <end position="479"/>
    </location>
</feature>
<dbReference type="InterPro" id="IPR022371">
    <property type="entry name" value="Exopolyphosphatase"/>
</dbReference>
<dbReference type="InterPro" id="IPR048950">
    <property type="entry name" value="Ppx_GppA_C"/>
</dbReference>
<accession>A0ABS6JVQ1</accession>
<dbReference type="CDD" id="cd24052">
    <property type="entry name" value="ASKHA_NBD_HpPPX-GppA-like"/>
    <property type="match status" value="1"/>
</dbReference>
<dbReference type="InterPro" id="IPR050273">
    <property type="entry name" value="GppA/Ppx_hydrolase"/>
</dbReference>
<dbReference type="Pfam" id="PF02541">
    <property type="entry name" value="Ppx-GppA"/>
    <property type="match status" value="1"/>
</dbReference>
<feature type="domain" description="Ppx/GppA phosphatase N-terminal" evidence="6">
    <location>
        <begin position="19"/>
        <end position="303"/>
    </location>
</feature>
<dbReference type="SUPFAM" id="SSF109604">
    <property type="entry name" value="HD-domain/PDEase-like"/>
    <property type="match status" value="1"/>
</dbReference>
<dbReference type="SUPFAM" id="SSF53067">
    <property type="entry name" value="Actin-like ATPase domain"/>
    <property type="match status" value="2"/>
</dbReference>
<keyword evidence="4 8" id="KW-0378">Hydrolase</keyword>
<dbReference type="PIRSF" id="PIRSF001267">
    <property type="entry name" value="Pyrophosphatase_GppA_Ppx"/>
    <property type="match status" value="1"/>
</dbReference>
<evidence type="ECO:0000259" key="6">
    <source>
        <dbReference type="Pfam" id="PF02541"/>
    </source>
</evidence>
<dbReference type="Gene3D" id="1.10.3210.10">
    <property type="entry name" value="Hypothetical protein af1432"/>
    <property type="match status" value="1"/>
</dbReference>
<organism evidence="8 9">
    <name type="scientific">Evansella alkalicola</name>
    <dbReference type="NCBI Taxonomy" id="745819"/>
    <lineage>
        <taxon>Bacteria</taxon>
        <taxon>Bacillati</taxon>
        <taxon>Bacillota</taxon>
        <taxon>Bacilli</taxon>
        <taxon>Bacillales</taxon>
        <taxon>Bacillaceae</taxon>
        <taxon>Evansella</taxon>
    </lineage>
</organism>
<comment type="similarity">
    <text evidence="1">Belongs to the GppA/Ppx family.</text>
</comment>
<dbReference type="Gene3D" id="3.30.420.40">
    <property type="match status" value="1"/>
</dbReference>
<evidence type="ECO:0000256" key="5">
    <source>
        <dbReference type="ARBA" id="ARBA00047607"/>
    </source>
</evidence>
<name>A0ABS6JVQ1_9BACI</name>
<keyword evidence="9" id="KW-1185">Reference proteome</keyword>
<dbReference type="PANTHER" id="PTHR30005:SF0">
    <property type="entry name" value="RETROGRADE REGULATION PROTEIN 2"/>
    <property type="match status" value="1"/>
</dbReference>
<evidence type="ECO:0000313" key="8">
    <source>
        <dbReference type="EMBL" id="MBU9722470.1"/>
    </source>
</evidence>
<evidence type="ECO:0000256" key="3">
    <source>
        <dbReference type="ARBA" id="ARBA00020416"/>
    </source>
</evidence>
<dbReference type="EMBL" id="JAHQCR010000053">
    <property type="protein sequence ID" value="MBU9722470.1"/>
    <property type="molecule type" value="Genomic_DNA"/>
</dbReference>
<reference evidence="8 9" key="1">
    <citation type="submission" date="2021-06" db="EMBL/GenBank/DDBJ databases">
        <title>Bacillus sp. RD4P76, an endophyte from a halophyte.</title>
        <authorList>
            <person name="Sun J.-Q."/>
        </authorList>
    </citation>
    <scope>NUCLEOTIDE SEQUENCE [LARGE SCALE GENOMIC DNA]</scope>
    <source>
        <strain evidence="8 9">JCM 17098</strain>
    </source>
</reference>
<evidence type="ECO:0000256" key="1">
    <source>
        <dbReference type="ARBA" id="ARBA00007125"/>
    </source>
</evidence>
<proteinExistence type="inferred from homology"/>
<sequence length="510" mass="59086">MNPQQLGIIDMGSNSIRFVVYEINELGCIKEIQNLKVVARLSSHINENGEMTKQGITAIFETLDRFKDVASKYDLREVRGVATAAIRNATNQQEIMQQIKENSDFPIEVLSDQGEAYYGFLAVTNSMNVQEGITIDIGGGSTEVTLFENREMLDFHSIPFGAITLKKQFIKSDQPTKTEIDTLISFLQEEFSKLSWLKDKKYPVIGIGGSARNLALIHQQKNDYPLSGLHHYEMQYVDIRGINQELQRLQQDERRKVDGLSKDRVDIIIPAITAIEELVRFTGSEQLIISDKGLRNGLLYEMYLHPMGMTHFPNVAEESTYQLSHDYALDFEHQKRISVLSAYIHHEIKSILPTLLTNDDLKLMKLAARIFYIGEAIHTESISQHTFYLLTNKTIEGVTHRERLIISLLASFKSRSQLKQYLKPYQDWFSEKERRKYEIMGAVLKLCYGLDRSYRSIIKEIHISVKNEMWEFQIGYTEDPYFEEFYSNKYKKHLEKAVEKEIELKFYPLN</sequence>
<dbReference type="EC" id="3.6.1.11" evidence="2"/>